<dbReference type="InterPro" id="IPR030934">
    <property type="entry name" value="Intein_C"/>
</dbReference>
<dbReference type="SUPFAM" id="SSF51294">
    <property type="entry name" value="Hedgehog/intein (Hint) domain"/>
    <property type="match status" value="1"/>
</dbReference>
<reference evidence="1 2" key="1">
    <citation type="submission" date="2019-03" db="EMBL/GenBank/DDBJ databases">
        <title>Deep-cultivation of Planctomycetes and their phenomic and genomic characterization uncovers novel biology.</title>
        <authorList>
            <person name="Wiegand S."/>
            <person name="Jogler M."/>
            <person name="Boedeker C."/>
            <person name="Pinto D."/>
            <person name="Vollmers J."/>
            <person name="Rivas-Marin E."/>
            <person name="Kohn T."/>
            <person name="Peeters S.H."/>
            <person name="Heuer A."/>
            <person name="Rast P."/>
            <person name="Oberbeckmann S."/>
            <person name="Bunk B."/>
            <person name="Jeske O."/>
            <person name="Meyerdierks A."/>
            <person name="Storesund J.E."/>
            <person name="Kallscheuer N."/>
            <person name="Luecker S."/>
            <person name="Lage O.M."/>
            <person name="Pohl T."/>
            <person name="Merkel B.J."/>
            <person name="Hornburger P."/>
            <person name="Mueller R.-W."/>
            <person name="Bruemmer F."/>
            <person name="Labrenz M."/>
            <person name="Spormann A.M."/>
            <person name="Op den Camp H."/>
            <person name="Overmann J."/>
            <person name="Amann R."/>
            <person name="Jetten M.S.M."/>
            <person name="Mascher T."/>
            <person name="Medema M.H."/>
            <person name="Devos D.P."/>
            <person name="Kaster A.-K."/>
            <person name="Ovreas L."/>
            <person name="Rohde M."/>
            <person name="Galperin M.Y."/>
            <person name="Jogler C."/>
        </authorList>
    </citation>
    <scope>NUCLEOTIDE SEQUENCE [LARGE SCALE GENOMIC DNA]</scope>
    <source>
        <strain evidence="1 2">V202</strain>
    </source>
</reference>
<evidence type="ECO:0000313" key="1">
    <source>
        <dbReference type="EMBL" id="QDU08174.1"/>
    </source>
</evidence>
<protein>
    <submittedName>
        <fullName evidence="1">Uncharacterized protein</fullName>
    </submittedName>
</protein>
<dbReference type="CDD" id="cd00081">
    <property type="entry name" value="Hint"/>
    <property type="match status" value="1"/>
</dbReference>
<dbReference type="InterPro" id="IPR036844">
    <property type="entry name" value="Hint_dom_sf"/>
</dbReference>
<dbReference type="Pfam" id="PF07591">
    <property type="entry name" value="PT-HINT"/>
    <property type="match status" value="1"/>
</dbReference>
<dbReference type="NCBIfam" id="TIGR01443">
    <property type="entry name" value="intein_Cterm"/>
    <property type="match status" value="1"/>
</dbReference>
<dbReference type="PROSITE" id="PS50818">
    <property type="entry name" value="INTEIN_C_TER"/>
    <property type="match status" value="1"/>
</dbReference>
<dbReference type="AlphaFoldDB" id="A0A517WSE3"/>
<sequence>MAAPKTYTTTALKTPVVASDDVPLTSKRIQNIQPGQWVKADNPAEEDDTEFGKDVDPATRKLLTLDAPKLDGTLANVSLLRPEQWLAQQSAKVGGTVYISVPECGIDGNATVLAIEACPPIAADPGPGFQVVTGTFQHQAAKILDIVVDGESKPIGTTPNHPFWSVDREEFVRADSLTVGERLQSLNGITTVTNITPRGPPEPVYNLEVQVKHTYYVAESSVLVHNGTGLCKNAKYIVLGEGMESIK</sequence>
<evidence type="ECO:0000313" key="2">
    <source>
        <dbReference type="Proteomes" id="UP000318384"/>
    </source>
</evidence>
<gene>
    <name evidence="1" type="ORF">V202x_15380</name>
</gene>
<dbReference type="EMBL" id="CP037422">
    <property type="protein sequence ID" value="QDU08174.1"/>
    <property type="molecule type" value="Genomic_DNA"/>
</dbReference>
<name>A0A517WSE3_9PLAN</name>
<accession>A0A517WSE3</accession>
<dbReference type="Proteomes" id="UP000318384">
    <property type="component" value="Chromosome"/>
</dbReference>
<keyword evidence="2" id="KW-1185">Reference proteome</keyword>
<proteinExistence type="predicted"/>
<dbReference type="Gene3D" id="2.170.16.10">
    <property type="entry name" value="Hedgehog/Intein (Hint) domain"/>
    <property type="match status" value="1"/>
</dbReference>
<organism evidence="1 2">
    <name type="scientific">Gimesia aquarii</name>
    <dbReference type="NCBI Taxonomy" id="2527964"/>
    <lineage>
        <taxon>Bacteria</taxon>
        <taxon>Pseudomonadati</taxon>
        <taxon>Planctomycetota</taxon>
        <taxon>Planctomycetia</taxon>
        <taxon>Planctomycetales</taxon>
        <taxon>Planctomycetaceae</taxon>
        <taxon>Gimesia</taxon>
    </lineage>
</organism>